<keyword evidence="1" id="KW-1133">Transmembrane helix</keyword>
<evidence type="ECO:0000313" key="2">
    <source>
        <dbReference type="EMBL" id="MDN4516864.1"/>
    </source>
</evidence>
<gene>
    <name evidence="2" type="ORF">QYF68_03370</name>
</gene>
<evidence type="ECO:0000313" key="3">
    <source>
        <dbReference type="Proteomes" id="UP001172687"/>
    </source>
</evidence>
<reference evidence="2" key="1">
    <citation type="submission" date="2023-07" db="EMBL/GenBank/DDBJ databases">
        <title>Degradation of tert-butanol by M. austroafricanum TBA100.</title>
        <authorList>
            <person name="Helbich S."/>
            <person name="Vainshtein Y."/>
        </authorList>
    </citation>
    <scope>NUCLEOTIDE SEQUENCE</scope>
    <source>
        <strain evidence="2">TBA100</strain>
    </source>
</reference>
<dbReference type="Pfam" id="PF10067">
    <property type="entry name" value="DUF2306"/>
    <property type="match status" value="1"/>
</dbReference>
<accession>A0ABT8H7W7</accession>
<feature type="transmembrane region" description="Helical" evidence="1">
    <location>
        <begin position="103"/>
        <end position="125"/>
    </location>
</feature>
<dbReference type="EMBL" id="JAUHTC010000018">
    <property type="protein sequence ID" value="MDN4516864.1"/>
    <property type="molecule type" value="Genomic_DNA"/>
</dbReference>
<protein>
    <submittedName>
        <fullName evidence="2">DUF2306 domain-containing protein</fullName>
    </submittedName>
</protein>
<keyword evidence="1" id="KW-0812">Transmembrane</keyword>
<keyword evidence="1" id="KW-0472">Membrane</keyword>
<organism evidence="2 3">
    <name type="scientific">Mycolicibacterium austroafricanum</name>
    <name type="common">Mycobacterium austroafricanum</name>
    <dbReference type="NCBI Taxonomy" id="39687"/>
    <lineage>
        <taxon>Bacteria</taxon>
        <taxon>Bacillati</taxon>
        <taxon>Actinomycetota</taxon>
        <taxon>Actinomycetes</taxon>
        <taxon>Mycobacteriales</taxon>
        <taxon>Mycobacteriaceae</taxon>
        <taxon>Mycolicibacterium</taxon>
    </lineage>
</organism>
<dbReference type="Proteomes" id="UP001172687">
    <property type="component" value="Unassembled WGS sequence"/>
</dbReference>
<dbReference type="InterPro" id="IPR018750">
    <property type="entry name" value="DUF2306_membrane"/>
</dbReference>
<feature type="transmembrane region" description="Helical" evidence="1">
    <location>
        <begin position="177"/>
        <end position="201"/>
    </location>
</feature>
<proteinExistence type="predicted"/>
<comment type="caution">
    <text evidence="2">The sequence shown here is derived from an EMBL/GenBank/DDBJ whole genome shotgun (WGS) entry which is preliminary data.</text>
</comment>
<sequence length="220" mass="24144">MGMPYAWRVLALVSVAFLAWSLPPYLTGGTRVPSTFEWHYPLLVVHVALAGVAMPAAVLQIWPGLRLKRPAVHRRVGRLYCCAAIPAALCALVIGVATPFGTVLAASNAILASLWLWFTVNGYLSTRRRNFDEHRRAMIYSATLALSVITNRVWSPVLFVVLMPLQHNVFSGDKEGYLHLVAGLGGWLGWTIPLAVVHWWLGRRRARSSAVPGPTGMPAV</sequence>
<feature type="transmembrane region" description="Helical" evidence="1">
    <location>
        <begin position="137"/>
        <end position="165"/>
    </location>
</feature>
<keyword evidence="3" id="KW-1185">Reference proteome</keyword>
<evidence type="ECO:0000256" key="1">
    <source>
        <dbReference type="SAM" id="Phobius"/>
    </source>
</evidence>
<feature type="transmembrane region" description="Helical" evidence="1">
    <location>
        <begin position="38"/>
        <end position="59"/>
    </location>
</feature>
<feature type="transmembrane region" description="Helical" evidence="1">
    <location>
        <begin position="79"/>
        <end position="97"/>
    </location>
</feature>
<name>A0ABT8H7W7_MYCAO</name>